<evidence type="ECO:0000256" key="3">
    <source>
        <dbReference type="ARBA" id="ARBA00023186"/>
    </source>
</evidence>
<reference evidence="4 5" key="1">
    <citation type="submission" date="2018-08" db="EMBL/GenBank/DDBJ databases">
        <title>Comamonas testosteroni strain SWCO2.</title>
        <authorList>
            <person name="Jiang N."/>
            <person name="Zhang X.Z."/>
        </authorList>
    </citation>
    <scope>NUCLEOTIDE SEQUENCE [LARGE SCALE GENOMIC DNA]</scope>
    <source>
        <strain evidence="4 5">SWCO2</strain>
    </source>
</reference>
<sequence length="97" mass="11462">MPMTNTLLEERERDLLRWRSRRGLVENDLFIEQFFATYGSQLTRRHAAGLSALMDLADNDLMDLFLRRKEPEGQLDTQEVREVLEMVRKRQPGTNPQ</sequence>
<keyword evidence="3" id="KW-0143">Chaperone</keyword>
<proteinExistence type="inferred from homology"/>
<dbReference type="InterPro" id="IPR005631">
    <property type="entry name" value="SDH"/>
</dbReference>
<comment type="similarity">
    <text evidence="1">Belongs to the SdhE FAD assembly factor family.</text>
</comment>
<organism evidence="4 5">
    <name type="scientific">Comamonas testosteroni</name>
    <name type="common">Pseudomonas testosteroni</name>
    <dbReference type="NCBI Taxonomy" id="285"/>
    <lineage>
        <taxon>Bacteria</taxon>
        <taxon>Pseudomonadati</taxon>
        <taxon>Pseudomonadota</taxon>
        <taxon>Betaproteobacteria</taxon>
        <taxon>Burkholderiales</taxon>
        <taxon>Comamonadaceae</taxon>
        <taxon>Comamonas</taxon>
    </lineage>
</organism>
<protein>
    <recommendedName>
        <fullName evidence="2">FAD assembly factor SdhE</fullName>
    </recommendedName>
</protein>
<evidence type="ECO:0000256" key="2">
    <source>
        <dbReference type="ARBA" id="ARBA00019418"/>
    </source>
</evidence>
<evidence type="ECO:0000256" key="1">
    <source>
        <dbReference type="ARBA" id="ARBA00008571"/>
    </source>
</evidence>
<dbReference type="Pfam" id="PF03937">
    <property type="entry name" value="Sdh5"/>
    <property type="match status" value="1"/>
</dbReference>
<dbReference type="AlphaFoldDB" id="A0A373FE27"/>
<keyword evidence="5" id="KW-1185">Reference proteome</keyword>
<accession>A0A373FE27</accession>
<dbReference type="Proteomes" id="UP000261948">
    <property type="component" value="Unassembled WGS sequence"/>
</dbReference>
<evidence type="ECO:0000313" key="4">
    <source>
        <dbReference type="EMBL" id="RGE42396.1"/>
    </source>
</evidence>
<dbReference type="Gene3D" id="1.10.150.250">
    <property type="entry name" value="Flavinator of succinate dehydrogenase"/>
    <property type="match status" value="1"/>
</dbReference>
<evidence type="ECO:0000313" key="5">
    <source>
        <dbReference type="Proteomes" id="UP000261948"/>
    </source>
</evidence>
<dbReference type="EMBL" id="QURR01000023">
    <property type="protein sequence ID" value="RGE42396.1"/>
    <property type="molecule type" value="Genomic_DNA"/>
</dbReference>
<name>A0A373FE27_COMTE</name>
<gene>
    <name evidence="4" type="ORF">DZC30_16615</name>
</gene>
<dbReference type="SUPFAM" id="SSF109910">
    <property type="entry name" value="YgfY-like"/>
    <property type="match status" value="1"/>
</dbReference>
<dbReference type="InterPro" id="IPR036714">
    <property type="entry name" value="SDH_sf"/>
</dbReference>
<dbReference type="OrthoDB" id="9180899at2"/>
<comment type="caution">
    <text evidence="4">The sequence shown here is derived from an EMBL/GenBank/DDBJ whole genome shotgun (WGS) entry which is preliminary data.</text>
</comment>